<feature type="domain" description="HTH lacI-type" evidence="5">
    <location>
        <begin position="3"/>
        <end position="57"/>
    </location>
</feature>
<dbReference type="EMBL" id="JBHSPT010000061">
    <property type="protein sequence ID" value="MFC6058663.1"/>
    <property type="molecule type" value="Genomic_DNA"/>
</dbReference>
<dbReference type="InterPro" id="IPR036881">
    <property type="entry name" value="Glyco_hydro_3_C_sf"/>
</dbReference>
<name>A0ABW1M4X4_9ACTN</name>
<dbReference type="InterPro" id="IPR046335">
    <property type="entry name" value="LacI/GalR-like_sensor"/>
</dbReference>
<dbReference type="SUPFAM" id="SSF52279">
    <property type="entry name" value="Beta-D-glucan exohydrolase, C-terminal domain"/>
    <property type="match status" value="1"/>
</dbReference>
<protein>
    <submittedName>
        <fullName evidence="6">Substrate-binding domain-containing protein</fullName>
    </submittedName>
</protein>
<dbReference type="SUPFAM" id="SSF53822">
    <property type="entry name" value="Periplasmic binding protein-like I"/>
    <property type="match status" value="1"/>
</dbReference>
<dbReference type="CDD" id="cd06267">
    <property type="entry name" value="PBP1_LacI_sugar_binding-like"/>
    <property type="match status" value="1"/>
</dbReference>
<gene>
    <name evidence="6" type="ORF">ACFP50_25470</name>
</gene>
<evidence type="ECO:0000256" key="1">
    <source>
        <dbReference type="ARBA" id="ARBA00022801"/>
    </source>
</evidence>
<organism evidence="6 7">
    <name type="scientific">Streptomyces pratens</name>
    <dbReference type="NCBI Taxonomy" id="887456"/>
    <lineage>
        <taxon>Bacteria</taxon>
        <taxon>Bacillati</taxon>
        <taxon>Actinomycetota</taxon>
        <taxon>Actinomycetes</taxon>
        <taxon>Kitasatosporales</taxon>
        <taxon>Streptomycetaceae</taxon>
        <taxon>Streptomyces</taxon>
    </lineage>
</organism>
<dbReference type="Gene3D" id="3.40.50.1700">
    <property type="entry name" value="Glycoside hydrolase family 3 C-terminal domain"/>
    <property type="match status" value="1"/>
</dbReference>
<accession>A0ABW1M4X4</accession>
<evidence type="ECO:0000256" key="3">
    <source>
        <dbReference type="ARBA" id="ARBA00023125"/>
    </source>
</evidence>
<sequence>MPTTIRDVAKAAGVSPATVSRALSMSELVTPATRERVRAVAARLGYAPNRAARGLITGRTGNVGLVVPDLLNPIFPSVIKAIQARGRETDYAVFIADTDENAAAERDLVRALAKQVDGVILCAPRADDAQVSQLAAETELVTVFRRVEGIPAITVDDADGTRQIVEHLAALGHRRLAWVGGPPASWSNRRRGAGLRAATGRLGLEVAEVGQFPPYYDGGVAAADLVLAFGATAVVAYNDTMALGLLARLHARGVRVPGELSVVGIDGIPMAGMAHPALTTVQVPAQAVGRAAVDLMLDRLRDPEQPAAHCRELPVHLVVRDSTGSTPEKKFEDPYTDPARAQRIADDPASQARADEAHRKSVVLLRNDEGRGGRPVLPVTDAQADDVRLYVEVFQERDSAAQTTALRKLISEYDPALTLVDSPADATHAYLHVAPSLAWSEDDTEDDGPSIELRKDSDTGIDSERILALQKQIGTVVLNVNMVNPWLIHEIEPGADAVLATFHTTHEAALDVIRGRFDPSGKLPFGIPADLAAVERNASDVPSYDEGYDYAYRNAAGDRYSYGFGLGPGLD</sequence>
<dbReference type="SUPFAM" id="SSF47413">
    <property type="entry name" value="lambda repressor-like DNA-binding domains"/>
    <property type="match status" value="1"/>
</dbReference>
<dbReference type="InterPro" id="IPR000843">
    <property type="entry name" value="HTH_LacI"/>
</dbReference>
<evidence type="ECO:0000313" key="7">
    <source>
        <dbReference type="Proteomes" id="UP001596242"/>
    </source>
</evidence>
<dbReference type="CDD" id="cd01392">
    <property type="entry name" value="HTH_LacI"/>
    <property type="match status" value="1"/>
</dbReference>
<keyword evidence="2" id="KW-0805">Transcription regulation</keyword>
<dbReference type="Gene3D" id="3.40.50.2300">
    <property type="match status" value="2"/>
</dbReference>
<dbReference type="Pfam" id="PF00356">
    <property type="entry name" value="LacI"/>
    <property type="match status" value="1"/>
</dbReference>
<dbReference type="RefSeq" id="WP_386401600.1">
    <property type="nucleotide sequence ID" value="NZ_JBHSPT010000061.1"/>
</dbReference>
<dbReference type="InterPro" id="IPR028082">
    <property type="entry name" value="Peripla_BP_I"/>
</dbReference>
<keyword evidence="4" id="KW-0804">Transcription</keyword>
<dbReference type="Pfam" id="PF13377">
    <property type="entry name" value="Peripla_BP_3"/>
    <property type="match status" value="1"/>
</dbReference>
<dbReference type="Proteomes" id="UP001596242">
    <property type="component" value="Unassembled WGS sequence"/>
</dbReference>
<evidence type="ECO:0000313" key="6">
    <source>
        <dbReference type="EMBL" id="MFC6058663.1"/>
    </source>
</evidence>
<reference evidence="7" key="1">
    <citation type="journal article" date="2019" name="Int. J. Syst. Evol. Microbiol.">
        <title>The Global Catalogue of Microorganisms (GCM) 10K type strain sequencing project: providing services to taxonomists for standard genome sequencing and annotation.</title>
        <authorList>
            <consortium name="The Broad Institute Genomics Platform"/>
            <consortium name="The Broad Institute Genome Sequencing Center for Infectious Disease"/>
            <person name="Wu L."/>
            <person name="Ma J."/>
        </authorList>
    </citation>
    <scope>NUCLEOTIDE SEQUENCE [LARGE SCALE GENOMIC DNA]</scope>
    <source>
        <strain evidence="7">JCM 12763</strain>
    </source>
</reference>
<proteinExistence type="predicted"/>
<dbReference type="PANTHER" id="PTHR30146:SF109">
    <property type="entry name" value="HTH-TYPE TRANSCRIPTIONAL REGULATOR GALS"/>
    <property type="match status" value="1"/>
</dbReference>
<evidence type="ECO:0000256" key="4">
    <source>
        <dbReference type="ARBA" id="ARBA00023163"/>
    </source>
</evidence>
<comment type="caution">
    <text evidence="6">The sequence shown here is derived from an EMBL/GenBank/DDBJ whole genome shotgun (WGS) entry which is preliminary data.</text>
</comment>
<dbReference type="SMART" id="SM00354">
    <property type="entry name" value="HTH_LACI"/>
    <property type="match status" value="1"/>
</dbReference>
<keyword evidence="7" id="KW-1185">Reference proteome</keyword>
<dbReference type="PROSITE" id="PS00356">
    <property type="entry name" value="HTH_LACI_1"/>
    <property type="match status" value="1"/>
</dbReference>
<evidence type="ECO:0000256" key="2">
    <source>
        <dbReference type="ARBA" id="ARBA00023015"/>
    </source>
</evidence>
<keyword evidence="1" id="KW-0378">Hydrolase</keyword>
<keyword evidence="3" id="KW-0238">DNA-binding</keyword>
<dbReference type="InterPro" id="IPR002772">
    <property type="entry name" value="Glyco_hydro_3_C"/>
</dbReference>
<dbReference type="InterPro" id="IPR010982">
    <property type="entry name" value="Lambda_DNA-bd_dom_sf"/>
</dbReference>
<evidence type="ECO:0000259" key="5">
    <source>
        <dbReference type="PROSITE" id="PS50932"/>
    </source>
</evidence>
<dbReference type="PANTHER" id="PTHR30146">
    <property type="entry name" value="LACI-RELATED TRANSCRIPTIONAL REPRESSOR"/>
    <property type="match status" value="1"/>
</dbReference>
<dbReference type="Gene3D" id="1.10.260.40">
    <property type="entry name" value="lambda repressor-like DNA-binding domains"/>
    <property type="match status" value="1"/>
</dbReference>
<dbReference type="PROSITE" id="PS50932">
    <property type="entry name" value="HTH_LACI_2"/>
    <property type="match status" value="1"/>
</dbReference>
<dbReference type="Pfam" id="PF01915">
    <property type="entry name" value="Glyco_hydro_3_C"/>
    <property type="match status" value="1"/>
</dbReference>